<accession>A0A1X3FQG0</accession>
<evidence type="ECO:0000256" key="4">
    <source>
        <dbReference type="RuleBase" id="RU361153"/>
    </source>
</evidence>
<dbReference type="InterPro" id="IPR017853">
    <property type="entry name" value="GH"/>
</dbReference>
<comment type="similarity">
    <text evidence="4">Belongs to the glycosyl hydrolase 5 (cellulase A) family.</text>
</comment>
<dbReference type="EMBL" id="NAFI01000135">
    <property type="protein sequence ID" value="OSJ18063.1"/>
    <property type="molecule type" value="Genomic_DNA"/>
</dbReference>
<dbReference type="PANTHER" id="PTHR31297:SF17">
    <property type="entry name" value="ENDOGLUCANASE"/>
    <property type="match status" value="1"/>
</dbReference>
<comment type="caution">
    <text evidence="6">The sequence shown here is derived from an EMBL/GenBank/DDBJ whole genome shotgun (WGS) entry which is preliminary data.</text>
</comment>
<sequence>MTVKVIAARALIQLAGVLLPIAVLSTAIAQESVSPFPIHGGINIAGPFVRTREATAYPNGGRSEYWTRTMYPGWYNGDDLRQEGFDFVRIAINPAVLLESPALRRGQFLDEIDREIQFYRSAGLRVIADLHFWKPDHEVWTEQAIVGDGSSAPSSAYRALVVEIADRLVRYPQGDVALELLNEPPTQNCETGWIPLQQALVRAVRKSAARLPIIVTGCGGQLDGLLALDRSKIDLSDSNLIFSFHFYEPFLFTHQGAYRLYLHIDGIPYPAADGSVERAVGLTNASIDRLDLSIADAVAAKASAAKEILRYFAQAPGSDFVDLRFDKVSAWARANGISPTRVLLGEFAAINWRKTDRPDYLAARIRWDNDVRAAAAKRGFASAYWNLPYPKGKIFR</sequence>
<dbReference type="InterPro" id="IPR050386">
    <property type="entry name" value="Glycosyl_hydrolase_5"/>
</dbReference>
<evidence type="ECO:0000313" key="6">
    <source>
        <dbReference type="EMBL" id="OSJ18063.1"/>
    </source>
</evidence>
<evidence type="ECO:0000256" key="3">
    <source>
        <dbReference type="ARBA" id="ARBA00023295"/>
    </source>
</evidence>
<dbReference type="Gene3D" id="3.20.20.80">
    <property type="entry name" value="Glycosidases"/>
    <property type="match status" value="1"/>
</dbReference>
<keyword evidence="1" id="KW-0732">Signal</keyword>
<dbReference type="AlphaFoldDB" id="A0A1X3FQG0"/>
<dbReference type="GO" id="GO:0008422">
    <property type="term" value="F:beta-glucosidase activity"/>
    <property type="evidence" value="ECO:0007669"/>
    <property type="project" value="TreeGrafter"/>
</dbReference>
<dbReference type="RefSeq" id="WP_085359839.1">
    <property type="nucleotide sequence ID" value="NZ_NAFD01000183.1"/>
</dbReference>
<dbReference type="Pfam" id="PF00150">
    <property type="entry name" value="Cellulase"/>
    <property type="match status" value="1"/>
</dbReference>
<proteinExistence type="inferred from homology"/>
<name>A0A1X3FQG0_9BRAD</name>
<dbReference type="InterPro" id="IPR001547">
    <property type="entry name" value="Glyco_hydro_5"/>
</dbReference>
<dbReference type="GO" id="GO:0009986">
    <property type="term" value="C:cell surface"/>
    <property type="evidence" value="ECO:0007669"/>
    <property type="project" value="TreeGrafter"/>
</dbReference>
<dbReference type="Proteomes" id="UP000193553">
    <property type="component" value="Unassembled WGS sequence"/>
</dbReference>
<evidence type="ECO:0000256" key="1">
    <source>
        <dbReference type="ARBA" id="ARBA00022729"/>
    </source>
</evidence>
<dbReference type="SUPFAM" id="SSF51445">
    <property type="entry name" value="(Trans)glycosidases"/>
    <property type="match status" value="1"/>
</dbReference>
<feature type="domain" description="Glycoside hydrolase family 5" evidence="5">
    <location>
        <begin position="78"/>
        <end position="387"/>
    </location>
</feature>
<organism evidence="6 7">
    <name type="scientific">Bradyrhizobium canariense</name>
    <dbReference type="NCBI Taxonomy" id="255045"/>
    <lineage>
        <taxon>Bacteria</taxon>
        <taxon>Pseudomonadati</taxon>
        <taxon>Pseudomonadota</taxon>
        <taxon>Alphaproteobacteria</taxon>
        <taxon>Hyphomicrobiales</taxon>
        <taxon>Nitrobacteraceae</taxon>
        <taxon>Bradyrhizobium</taxon>
    </lineage>
</organism>
<evidence type="ECO:0000259" key="5">
    <source>
        <dbReference type="Pfam" id="PF00150"/>
    </source>
</evidence>
<dbReference type="GO" id="GO:0005576">
    <property type="term" value="C:extracellular region"/>
    <property type="evidence" value="ECO:0007669"/>
    <property type="project" value="TreeGrafter"/>
</dbReference>
<keyword evidence="2 4" id="KW-0378">Hydrolase</keyword>
<dbReference type="GO" id="GO:0009251">
    <property type="term" value="P:glucan catabolic process"/>
    <property type="evidence" value="ECO:0007669"/>
    <property type="project" value="TreeGrafter"/>
</dbReference>
<reference evidence="6 7" key="1">
    <citation type="submission" date="2017-03" db="EMBL/GenBank/DDBJ databases">
        <title>Whole genome sequences of fourteen strains of Bradyrhizobium canariense and one strain of Bradyrhizobium japonicum isolated from Lupinus (Papilionoideae: Genisteae) species in Algeria.</title>
        <authorList>
            <person name="Crovadore J."/>
            <person name="Chekireb D."/>
            <person name="Brachmann A."/>
            <person name="Chablais R."/>
            <person name="Cochard B."/>
            <person name="Lefort F."/>
        </authorList>
    </citation>
    <scope>NUCLEOTIDE SEQUENCE [LARGE SCALE GENOMIC DNA]</scope>
    <source>
        <strain evidence="6 7">UBMA195</strain>
    </source>
</reference>
<dbReference type="PANTHER" id="PTHR31297">
    <property type="entry name" value="GLUCAN ENDO-1,6-BETA-GLUCOSIDASE B"/>
    <property type="match status" value="1"/>
</dbReference>
<gene>
    <name evidence="6" type="ORF">BSZ18_03060</name>
</gene>
<dbReference type="OrthoDB" id="9800955at2"/>
<protein>
    <recommendedName>
        <fullName evidence="5">Glycoside hydrolase family 5 domain-containing protein</fullName>
    </recommendedName>
</protein>
<evidence type="ECO:0000313" key="7">
    <source>
        <dbReference type="Proteomes" id="UP000193553"/>
    </source>
</evidence>
<evidence type="ECO:0000256" key="2">
    <source>
        <dbReference type="ARBA" id="ARBA00022801"/>
    </source>
</evidence>
<keyword evidence="3 4" id="KW-0326">Glycosidase</keyword>